<sequence length="148" mass="15969">LTSSANPLFQFSGPFLGVHPNFSFATGVFVLELEDSPNSILNSSPPLAVKIFAASSRETCLTSFVLIFLASYATSATPCARSAQDNQDAESVQLSQVFDMDIVPDAIAFAHDGCLPVTERGLDVAWDLDAAFVDLATSDTVYRRLHYD</sequence>
<dbReference type="Proteomes" id="UP001168146">
    <property type="component" value="Unassembled WGS sequence"/>
</dbReference>
<protein>
    <submittedName>
        <fullName evidence="1">Uncharacterized protein</fullName>
    </submittedName>
</protein>
<feature type="non-terminal residue" evidence="1">
    <location>
        <position position="1"/>
    </location>
</feature>
<dbReference type="AlphaFoldDB" id="A0AAN6F3Z8"/>
<name>A0AAN6F3Z8_9PEZI</name>
<proteinExistence type="predicted"/>
<dbReference type="EMBL" id="JASUXU010000701">
    <property type="protein sequence ID" value="KAK0298674.1"/>
    <property type="molecule type" value="Genomic_DNA"/>
</dbReference>
<evidence type="ECO:0000313" key="1">
    <source>
        <dbReference type="EMBL" id="KAK0298674.1"/>
    </source>
</evidence>
<evidence type="ECO:0000313" key="2">
    <source>
        <dbReference type="Proteomes" id="UP001168146"/>
    </source>
</evidence>
<gene>
    <name evidence="1" type="ORF">LTR82_018364</name>
</gene>
<comment type="caution">
    <text evidence="1">The sequence shown here is derived from an EMBL/GenBank/DDBJ whole genome shotgun (WGS) entry which is preliminary data.</text>
</comment>
<organism evidence="1 2">
    <name type="scientific">Friedmanniomyces endolithicus</name>
    <dbReference type="NCBI Taxonomy" id="329885"/>
    <lineage>
        <taxon>Eukaryota</taxon>
        <taxon>Fungi</taxon>
        <taxon>Dikarya</taxon>
        <taxon>Ascomycota</taxon>
        <taxon>Pezizomycotina</taxon>
        <taxon>Dothideomycetes</taxon>
        <taxon>Dothideomycetidae</taxon>
        <taxon>Mycosphaerellales</taxon>
        <taxon>Teratosphaeriaceae</taxon>
        <taxon>Friedmanniomyces</taxon>
    </lineage>
</organism>
<accession>A0AAN6F3Z8</accession>
<reference evidence="1" key="1">
    <citation type="submission" date="2021-12" db="EMBL/GenBank/DDBJ databases">
        <title>Black yeast isolated from Biological Soil Crust.</title>
        <authorList>
            <person name="Kurbessoian T."/>
        </authorList>
    </citation>
    <scope>NUCLEOTIDE SEQUENCE</scope>
    <source>
        <strain evidence="1">CCFEE 5208</strain>
    </source>
</reference>